<dbReference type="EMBL" id="CM017872">
    <property type="protein sequence ID" value="KAG1328042.1"/>
    <property type="molecule type" value="Genomic_DNA"/>
</dbReference>
<dbReference type="AlphaFoldDB" id="A0A8K0HWR7"/>
<dbReference type="Pfam" id="PF00498">
    <property type="entry name" value="FHA"/>
    <property type="match status" value="1"/>
</dbReference>
<dbReference type="InterPro" id="IPR008984">
    <property type="entry name" value="SMAD_FHA_dom_sf"/>
</dbReference>
<gene>
    <name evidence="3" type="ORF">COCNU_01G019760</name>
</gene>
<feature type="domain" description="FHA" evidence="2">
    <location>
        <begin position="54"/>
        <end position="78"/>
    </location>
</feature>
<accession>A0A8K0HWR7</accession>
<dbReference type="GO" id="GO:0031965">
    <property type="term" value="C:nuclear membrane"/>
    <property type="evidence" value="ECO:0007669"/>
    <property type="project" value="TreeGrafter"/>
</dbReference>
<dbReference type="PANTHER" id="PTHR22593">
    <property type="entry name" value="TRANSMEMBRANE PROTEIN 18"/>
    <property type="match status" value="1"/>
</dbReference>
<dbReference type="Gene3D" id="2.60.200.20">
    <property type="match status" value="1"/>
</dbReference>
<name>A0A8K0HWR7_COCNU</name>
<reference evidence="3" key="2">
    <citation type="submission" date="2019-07" db="EMBL/GenBank/DDBJ databases">
        <authorList>
            <person name="Yang Y."/>
            <person name="Bocs S."/>
            <person name="Baudouin L."/>
        </authorList>
    </citation>
    <scope>NUCLEOTIDE SEQUENCE</scope>
    <source>
        <tissue evidence="3">Spear leaf of Hainan Tall coconut</tissue>
    </source>
</reference>
<feature type="region of interest" description="Disordered" evidence="1">
    <location>
        <begin position="529"/>
        <end position="548"/>
    </location>
</feature>
<evidence type="ECO:0000259" key="2">
    <source>
        <dbReference type="PROSITE" id="PS50006"/>
    </source>
</evidence>
<dbReference type="PANTHER" id="PTHR22593:SF8">
    <property type="entry name" value="FHA DOMAIN-CONTAINING PROTEIN PS1"/>
    <property type="match status" value="1"/>
</dbReference>
<sequence>MVAEKRERPQEKEIKIPVFSVLKKGSILKHIFLNSPEPGIGEDGDVPNQEAEPILIGRHPDCHIVLDHPSISRFHLEFMGPGYREEIPMPLNADSDDMLASNIHSASDSVNPSSLDDCSSLRLQMESHSPVTKEFDEENLSYFFVAPVVEPASFSSARNGENGKLDDFPAVGVLSEGEKLCPLGSEKRAMSSSLLSRRSKSISLLRIPNGRAKERIGSMSFAKDMEEEMQKEDIEVQGKREGSLSKVLFADIDEKEIGETFDSEKENSLLKISEIQKEDIELQGEKEDSLSKVLFADIDKKEVGETFDSEKENSLLKISEIQKEDIELQGEKEDSLSKVLFADIDKKEVGETFDSEKENSLLKISEIQKEDIEVQGEREGSLSKVLFADIDEKEIGETLDSETSLLKIAEIQKEDIEVQGEKEGSPSTVIFADIDEKEIGETFDSEKETSLLKISADQKMKKSYKLQTSPSNVVIHLNTQEEVFDSDKENWTPQFSKESELQRFVSLSCVENKEQDTYASDKEHLISFDQKEEHASFEGPPSVAMSSLNLKEDMSYSDREMQIPESFRVQ</sequence>
<comment type="caution">
    <text evidence="3">The sequence shown here is derived from an EMBL/GenBank/DDBJ whole genome shotgun (WGS) entry which is preliminary data.</text>
</comment>
<dbReference type="OrthoDB" id="444265at2759"/>
<dbReference type="InterPro" id="IPR000253">
    <property type="entry name" value="FHA_dom"/>
</dbReference>
<dbReference type="SUPFAM" id="SSF49879">
    <property type="entry name" value="SMAD/FHA domain"/>
    <property type="match status" value="1"/>
</dbReference>
<dbReference type="Proteomes" id="UP000797356">
    <property type="component" value="Chromosome 1"/>
</dbReference>
<evidence type="ECO:0000313" key="4">
    <source>
        <dbReference type="Proteomes" id="UP000797356"/>
    </source>
</evidence>
<keyword evidence="4" id="KW-1185">Reference proteome</keyword>
<protein>
    <submittedName>
        <fullName evidence="3">Putative FHA domain-containing protein PS1</fullName>
    </submittedName>
</protein>
<proteinExistence type="predicted"/>
<evidence type="ECO:0000256" key="1">
    <source>
        <dbReference type="SAM" id="MobiDB-lite"/>
    </source>
</evidence>
<dbReference type="PROSITE" id="PS50006">
    <property type="entry name" value="FHA_DOMAIN"/>
    <property type="match status" value="1"/>
</dbReference>
<organism evidence="3 4">
    <name type="scientific">Cocos nucifera</name>
    <name type="common">Coconut palm</name>
    <dbReference type="NCBI Taxonomy" id="13894"/>
    <lineage>
        <taxon>Eukaryota</taxon>
        <taxon>Viridiplantae</taxon>
        <taxon>Streptophyta</taxon>
        <taxon>Embryophyta</taxon>
        <taxon>Tracheophyta</taxon>
        <taxon>Spermatophyta</taxon>
        <taxon>Magnoliopsida</taxon>
        <taxon>Liliopsida</taxon>
        <taxon>Arecaceae</taxon>
        <taxon>Arecoideae</taxon>
        <taxon>Cocoseae</taxon>
        <taxon>Attaleinae</taxon>
        <taxon>Cocos</taxon>
    </lineage>
</organism>
<reference evidence="3" key="1">
    <citation type="journal article" date="2017" name="Gigascience">
        <title>The genome draft of coconut (Cocos nucifera).</title>
        <authorList>
            <person name="Xiao Y."/>
            <person name="Xu P."/>
            <person name="Fan H."/>
            <person name="Baudouin L."/>
            <person name="Xia W."/>
            <person name="Bocs S."/>
            <person name="Xu J."/>
            <person name="Li Q."/>
            <person name="Guo A."/>
            <person name="Zhou L."/>
            <person name="Li J."/>
            <person name="Wu Y."/>
            <person name="Ma Z."/>
            <person name="Armero A."/>
            <person name="Issali A.E."/>
            <person name="Liu N."/>
            <person name="Peng M."/>
            <person name="Yang Y."/>
        </authorList>
    </citation>
    <scope>NUCLEOTIDE SEQUENCE</scope>
    <source>
        <tissue evidence="3">Spear leaf of Hainan Tall coconut</tissue>
    </source>
</reference>
<evidence type="ECO:0000313" key="3">
    <source>
        <dbReference type="EMBL" id="KAG1328042.1"/>
    </source>
</evidence>